<comment type="caution">
    <text evidence="10">The sequence shown here is derived from an EMBL/GenBank/DDBJ whole genome shotgun (WGS) entry which is preliminary data.</text>
</comment>
<dbReference type="PANTHER" id="PTHR33932:SF4">
    <property type="entry name" value="NA(+)_H(+) ANTIPORTER SUBUNIT B"/>
    <property type="match status" value="1"/>
</dbReference>
<dbReference type="Pfam" id="PF04039">
    <property type="entry name" value="MnhB"/>
    <property type="match status" value="1"/>
</dbReference>
<evidence type="ECO:0000256" key="2">
    <source>
        <dbReference type="ARBA" id="ARBA00009425"/>
    </source>
</evidence>
<evidence type="ECO:0000259" key="9">
    <source>
        <dbReference type="Pfam" id="PF04039"/>
    </source>
</evidence>
<dbReference type="InterPro" id="IPR007182">
    <property type="entry name" value="MnhB"/>
</dbReference>
<keyword evidence="4 8" id="KW-0812">Transmembrane</keyword>
<dbReference type="EMBL" id="AUBJ02000001">
    <property type="protein sequence ID" value="MCP2333616.1"/>
    <property type="molecule type" value="Genomic_DNA"/>
</dbReference>
<gene>
    <name evidence="10" type="ORF">G443_003886</name>
</gene>
<accession>A0ABT1JNA1</accession>
<evidence type="ECO:0000256" key="8">
    <source>
        <dbReference type="SAM" id="Phobius"/>
    </source>
</evidence>
<dbReference type="PANTHER" id="PTHR33932">
    <property type="entry name" value="NA(+)/H(+) ANTIPORTER SUBUNIT B"/>
    <property type="match status" value="1"/>
</dbReference>
<feature type="region of interest" description="Disordered" evidence="7">
    <location>
        <begin position="1"/>
        <end position="20"/>
    </location>
</feature>
<keyword evidence="5 8" id="KW-1133">Transmembrane helix</keyword>
<evidence type="ECO:0000313" key="11">
    <source>
        <dbReference type="Proteomes" id="UP000791080"/>
    </source>
</evidence>
<evidence type="ECO:0000313" key="10">
    <source>
        <dbReference type="EMBL" id="MCP2333616.1"/>
    </source>
</evidence>
<sequence>MSEGPPRSQPSGEKKRRTSLWEEWDTPQEHWLLVGSHRDGRERSLLLEVAARIIFPTVLVLSLYLLFAGHNRSGGGFSGGLVAGQAFVVRYLAGGPMEVRAAVGLRPPVIIGAGLSLAVLTGLAPIFWGEAPLTSAYVSMTLPVLGDVHVVSSLFLDMGVYLLIVGVVCDLLRTLGAGIEEQSPRPRRRPSG</sequence>
<feature type="transmembrane region" description="Helical" evidence="8">
    <location>
        <begin position="73"/>
        <end position="93"/>
    </location>
</feature>
<feature type="transmembrane region" description="Helical" evidence="8">
    <location>
        <begin position="148"/>
        <end position="172"/>
    </location>
</feature>
<comment type="subcellular location">
    <subcellularLocation>
        <location evidence="1">Cell membrane</location>
        <topology evidence="1">Multi-pass membrane protein</topology>
    </subcellularLocation>
</comment>
<name>A0ABT1JNA1_ACTCY</name>
<reference evidence="10 11" key="1">
    <citation type="submission" date="2013-07" db="EMBL/GenBank/DDBJ databases">
        <authorList>
            <consortium name="DOE Joint Genome Institute"/>
            <person name="Reeve W."/>
            <person name="Huntemann M."/>
            <person name="Han J."/>
            <person name="Chen A."/>
            <person name="Kyrpides N."/>
            <person name="Mavromatis K."/>
            <person name="Markowitz V."/>
            <person name="Palaniappan K."/>
            <person name="Ivanova N."/>
            <person name="Schaumberg A."/>
            <person name="Pati A."/>
            <person name="Liolios K."/>
            <person name="Nordberg H.P."/>
            <person name="Cantor M.N."/>
            <person name="Hua S.X."/>
            <person name="Woyke T."/>
        </authorList>
    </citation>
    <scope>NUCLEOTIDE SEQUENCE [LARGE SCALE GENOMIC DNA]</scope>
    <source>
        <strain evidence="10 11">DSM 43889</strain>
    </source>
</reference>
<dbReference type="InterPro" id="IPR050622">
    <property type="entry name" value="CPA3_antiporter_subunitB"/>
</dbReference>
<evidence type="ECO:0000256" key="5">
    <source>
        <dbReference type="ARBA" id="ARBA00022989"/>
    </source>
</evidence>
<proteinExistence type="inferred from homology"/>
<feature type="transmembrane region" description="Helical" evidence="8">
    <location>
        <begin position="45"/>
        <end position="67"/>
    </location>
</feature>
<evidence type="ECO:0000256" key="6">
    <source>
        <dbReference type="ARBA" id="ARBA00023136"/>
    </source>
</evidence>
<evidence type="ECO:0000256" key="7">
    <source>
        <dbReference type="SAM" id="MobiDB-lite"/>
    </source>
</evidence>
<reference evidence="10 11" key="2">
    <citation type="submission" date="2022-06" db="EMBL/GenBank/DDBJ databases">
        <title>Genomic Encyclopedia of Type Strains, Phase I: the one thousand microbial genomes (KMG-I) project.</title>
        <authorList>
            <person name="Kyrpides N."/>
        </authorList>
    </citation>
    <scope>NUCLEOTIDE SEQUENCE [LARGE SCALE GENOMIC DNA]</scope>
    <source>
        <strain evidence="10 11">DSM 43889</strain>
    </source>
</reference>
<evidence type="ECO:0000256" key="4">
    <source>
        <dbReference type="ARBA" id="ARBA00022692"/>
    </source>
</evidence>
<keyword evidence="6 8" id="KW-0472">Membrane</keyword>
<feature type="transmembrane region" description="Helical" evidence="8">
    <location>
        <begin position="105"/>
        <end position="128"/>
    </location>
</feature>
<organism evidence="10 11">
    <name type="scientific">Actinoalloteichus caeruleus DSM 43889</name>
    <dbReference type="NCBI Taxonomy" id="1120930"/>
    <lineage>
        <taxon>Bacteria</taxon>
        <taxon>Bacillati</taxon>
        <taxon>Actinomycetota</taxon>
        <taxon>Actinomycetes</taxon>
        <taxon>Pseudonocardiales</taxon>
        <taxon>Pseudonocardiaceae</taxon>
        <taxon>Actinoalloteichus</taxon>
        <taxon>Actinoalloteichus cyanogriseus</taxon>
    </lineage>
</organism>
<evidence type="ECO:0000256" key="3">
    <source>
        <dbReference type="ARBA" id="ARBA00022475"/>
    </source>
</evidence>
<feature type="domain" description="Na+/H+ antiporter MnhB subunit-related protein" evidence="9">
    <location>
        <begin position="47"/>
        <end position="169"/>
    </location>
</feature>
<protein>
    <submittedName>
        <fullName evidence="10">Multicomponent Na+:H+ antiporter subunit B</fullName>
    </submittedName>
</protein>
<dbReference type="RefSeq" id="WP_016700145.1">
    <property type="nucleotide sequence ID" value="NZ_AUBJ02000001.1"/>
</dbReference>
<keyword evidence="3" id="KW-1003">Cell membrane</keyword>
<dbReference type="Proteomes" id="UP000791080">
    <property type="component" value="Unassembled WGS sequence"/>
</dbReference>
<comment type="similarity">
    <text evidence="2">Belongs to the CPA3 antiporters (TC 2.A.63) subunit B family.</text>
</comment>
<evidence type="ECO:0000256" key="1">
    <source>
        <dbReference type="ARBA" id="ARBA00004651"/>
    </source>
</evidence>
<keyword evidence="11" id="KW-1185">Reference proteome</keyword>